<dbReference type="FunFam" id="3.30.565.10:FF:000013">
    <property type="entry name" value="Two-component sensor histidine kinase"/>
    <property type="match status" value="1"/>
</dbReference>
<dbReference type="InterPro" id="IPR003594">
    <property type="entry name" value="HATPase_dom"/>
</dbReference>
<gene>
    <name evidence="17" type="ORF">I5677_05450</name>
</gene>
<evidence type="ECO:0000313" key="18">
    <source>
        <dbReference type="Proteomes" id="UP000623269"/>
    </source>
</evidence>
<feature type="transmembrane region" description="Helical" evidence="14">
    <location>
        <begin position="27"/>
        <end position="48"/>
    </location>
</feature>
<keyword evidence="6" id="KW-0808">Transferase</keyword>
<dbReference type="InterPro" id="IPR050398">
    <property type="entry name" value="HssS/ArlS-like"/>
</dbReference>
<dbReference type="FunFam" id="1.10.287.130:FF:000001">
    <property type="entry name" value="Two-component sensor histidine kinase"/>
    <property type="match status" value="1"/>
</dbReference>
<evidence type="ECO:0000256" key="14">
    <source>
        <dbReference type="SAM" id="Phobius"/>
    </source>
</evidence>
<organism evidence="17 18">
    <name type="scientific">Mobilitalea sibirica</name>
    <dbReference type="NCBI Taxonomy" id="1462919"/>
    <lineage>
        <taxon>Bacteria</taxon>
        <taxon>Bacillati</taxon>
        <taxon>Bacillota</taxon>
        <taxon>Clostridia</taxon>
        <taxon>Lachnospirales</taxon>
        <taxon>Lachnospiraceae</taxon>
        <taxon>Mobilitalea</taxon>
    </lineage>
</organism>
<keyword evidence="8" id="KW-0547">Nucleotide-binding</keyword>
<dbReference type="SMART" id="SM00387">
    <property type="entry name" value="HATPase_c"/>
    <property type="match status" value="1"/>
</dbReference>
<dbReference type="SUPFAM" id="SSF158472">
    <property type="entry name" value="HAMP domain-like"/>
    <property type="match status" value="1"/>
</dbReference>
<dbReference type="CDD" id="cd00082">
    <property type="entry name" value="HisKA"/>
    <property type="match status" value="1"/>
</dbReference>
<dbReference type="AlphaFoldDB" id="A0A8J7KSI7"/>
<evidence type="ECO:0000259" key="15">
    <source>
        <dbReference type="PROSITE" id="PS50109"/>
    </source>
</evidence>
<dbReference type="InterPro" id="IPR036890">
    <property type="entry name" value="HATPase_C_sf"/>
</dbReference>
<accession>A0A8J7KSI7</accession>
<keyword evidence="5" id="KW-0597">Phosphoprotein</keyword>
<dbReference type="CDD" id="cd00075">
    <property type="entry name" value="HATPase"/>
    <property type="match status" value="1"/>
</dbReference>
<dbReference type="PANTHER" id="PTHR45528:SF1">
    <property type="entry name" value="SENSOR HISTIDINE KINASE CPXA"/>
    <property type="match status" value="1"/>
</dbReference>
<evidence type="ECO:0000313" key="17">
    <source>
        <dbReference type="EMBL" id="MBH1940341.1"/>
    </source>
</evidence>
<evidence type="ECO:0000256" key="7">
    <source>
        <dbReference type="ARBA" id="ARBA00022692"/>
    </source>
</evidence>
<dbReference type="Gene3D" id="1.10.287.130">
    <property type="match status" value="1"/>
</dbReference>
<evidence type="ECO:0000256" key="6">
    <source>
        <dbReference type="ARBA" id="ARBA00022679"/>
    </source>
</evidence>
<feature type="domain" description="Histidine kinase" evidence="15">
    <location>
        <begin position="118"/>
        <end position="334"/>
    </location>
</feature>
<dbReference type="GO" id="GO:0005886">
    <property type="term" value="C:plasma membrane"/>
    <property type="evidence" value="ECO:0007669"/>
    <property type="project" value="UniProtKB-SubCell"/>
</dbReference>
<keyword evidence="9 17" id="KW-0418">Kinase</keyword>
<dbReference type="EC" id="2.7.13.3" evidence="3"/>
<reference evidence="17" key="1">
    <citation type="submission" date="2020-12" db="EMBL/GenBank/DDBJ databases">
        <title>M. sibirica DSM 26468T genome.</title>
        <authorList>
            <person name="Thieme N."/>
            <person name="Rettenmaier R."/>
            <person name="Zverlov V."/>
            <person name="Liebl W."/>
        </authorList>
    </citation>
    <scope>NUCLEOTIDE SEQUENCE</scope>
    <source>
        <strain evidence="17">DSM 26468</strain>
    </source>
</reference>
<keyword evidence="11 14" id="KW-1133">Transmembrane helix</keyword>
<dbReference type="InterPro" id="IPR004358">
    <property type="entry name" value="Sig_transdc_His_kin-like_C"/>
</dbReference>
<dbReference type="GO" id="GO:0000155">
    <property type="term" value="F:phosphorelay sensor kinase activity"/>
    <property type="evidence" value="ECO:0007669"/>
    <property type="project" value="InterPro"/>
</dbReference>
<protein>
    <recommendedName>
        <fullName evidence="3">histidine kinase</fullName>
        <ecNumber evidence="3">2.7.13.3</ecNumber>
    </recommendedName>
</protein>
<dbReference type="SUPFAM" id="SSF47384">
    <property type="entry name" value="Homodimeric domain of signal transducing histidine kinase"/>
    <property type="match status" value="1"/>
</dbReference>
<dbReference type="Gene3D" id="6.10.340.10">
    <property type="match status" value="1"/>
</dbReference>
<dbReference type="InterPro" id="IPR003660">
    <property type="entry name" value="HAMP_dom"/>
</dbReference>
<keyword evidence="7 14" id="KW-0812">Transmembrane</keyword>
<name>A0A8J7KSI7_9FIRM</name>
<dbReference type="GO" id="GO:0005524">
    <property type="term" value="F:ATP binding"/>
    <property type="evidence" value="ECO:0007669"/>
    <property type="project" value="UniProtKB-KW"/>
</dbReference>
<dbReference type="PROSITE" id="PS50109">
    <property type="entry name" value="HIS_KIN"/>
    <property type="match status" value="1"/>
</dbReference>
<proteinExistence type="predicted"/>
<evidence type="ECO:0000256" key="2">
    <source>
        <dbReference type="ARBA" id="ARBA00004651"/>
    </source>
</evidence>
<feature type="domain" description="HAMP" evidence="16">
    <location>
        <begin position="51"/>
        <end position="103"/>
    </location>
</feature>
<evidence type="ECO:0000256" key="8">
    <source>
        <dbReference type="ARBA" id="ARBA00022741"/>
    </source>
</evidence>
<dbReference type="SMART" id="SM00388">
    <property type="entry name" value="HisKA"/>
    <property type="match status" value="1"/>
</dbReference>
<evidence type="ECO:0000256" key="4">
    <source>
        <dbReference type="ARBA" id="ARBA00022475"/>
    </source>
</evidence>
<sequence length="337" mass="37977">MLTLAIINIGIYLVFQEGSWNLSGPPAVLVSVLTIAVGIILFITYFLILTQKFVNYIKVIANGINEISLGNLDNRIVIKNEDEFALIADKLNQMADDIKKIMENERRSEYAKNELITSVAHDLRTPLTSIIGYLDLVSSKKLSIQTQKNYVEIAYNKSKRLEKLIEDLFTYTKFNFGEVKANYTEVDMVKLIDQLLDEFYPSFKENELEYEFKTIQNSLVIHADGDLLARAFANLISNAIKYGRDGKNILLNLSKEEEGVTVTITNYGEIIPVKDLEQIFQRFYRVESSRSSETGGSGLGLAIARSIIKMHGGDIKAESGSKGTVFTVRLNYEPKTN</sequence>
<evidence type="ECO:0000256" key="12">
    <source>
        <dbReference type="ARBA" id="ARBA00023012"/>
    </source>
</evidence>
<dbReference type="PROSITE" id="PS50885">
    <property type="entry name" value="HAMP"/>
    <property type="match status" value="1"/>
</dbReference>
<dbReference type="Pfam" id="PF02518">
    <property type="entry name" value="HATPase_c"/>
    <property type="match status" value="1"/>
</dbReference>
<dbReference type="PRINTS" id="PR00344">
    <property type="entry name" value="BCTRLSENSOR"/>
</dbReference>
<comment type="caution">
    <text evidence="17">The sequence shown here is derived from an EMBL/GenBank/DDBJ whole genome shotgun (WGS) entry which is preliminary data.</text>
</comment>
<keyword evidence="10" id="KW-0067">ATP-binding</keyword>
<comment type="subcellular location">
    <subcellularLocation>
        <location evidence="2">Cell membrane</location>
        <topology evidence="2">Multi-pass membrane protein</topology>
    </subcellularLocation>
</comment>
<dbReference type="PANTHER" id="PTHR45528">
    <property type="entry name" value="SENSOR HISTIDINE KINASE CPXA"/>
    <property type="match status" value="1"/>
</dbReference>
<dbReference type="EMBL" id="JAEAGR010000004">
    <property type="protein sequence ID" value="MBH1940341.1"/>
    <property type="molecule type" value="Genomic_DNA"/>
</dbReference>
<dbReference type="CDD" id="cd06225">
    <property type="entry name" value="HAMP"/>
    <property type="match status" value="1"/>
</dbReference>
<evidence type="ECO:0000256" key="11">
    <source>
        <dbReference type="ARBA" id="ARBA00022989"/>
    </source>
</evidence>
<keyword evidence="4" id="KW-1003">Cell membrane</keyword>
<dbReference type="InterPro" id="IPR036097">
    <property type="entry name" value="HisK_dim/P_sf"/>
</dbReference>
<evidence type="ECO:0000256" key="5">
    <source>
        <dbReference type="ARBA" id="ARBA00022553"/>
    </source>
</evidence>
<keyword evidence="12" id="KW-0902">Two-component regulatory system</keyword>
<dbReference type="Pfam" id="PF00512">
    <property type="entry name" value="HisKA"/>
    <property type="match status" value="1"/>
</dbReference>
<evidence type="ECO:0000256" key="1">
    <source>
        <dbReference type="ARBA" id="ARBA00000085"/>
    </source>
</evidence>
<evidence type="ECO:0000259" key="16">
    <source>
        <dbReference type="PROSITE" id="PS50885"/>
    </source>
</evidence>
<keyword evidence="13 14" id="KW-0472">Membrane</keyword>
<dbReference type="Gene3D" id="3.30.565.10">
    <property type="entry name" value="Histidine kinase-like ATPase, C-terminal domain"/>
    <property type="match status" value="1"/>
</dbReference>
<comment type="catalytic activity">
    <reaction evidence="1">
        <text>ATP + protein L-histidine = ADP + protein N-phospho-L-histidine.</text>
        <dbReference type="EC" id="2.7.13.3"/>
    </reaction>
</comment>
<evidence type="ECO:0000256" key="13">
    <source>
        <dbReference type="ARBA" id="ARBA00023136"/>
    </source>
</evidence>
<evidence type="ECO:0000256" key="9">
    <source>
        <dbReference type="ARBA" id="ARBA00022777"/>
    </source>
</evidence>
<evidence type="ECO:0000256" key="3">
    <source>
        <dbReference type="ARBA" id="ARBA00012438"/>
    </source>
</evidence>
<dbReference type="SMART" id="SM00304">
    <property type="entry name" value="HAMP"/>
    <property type="match status" value="1"/>
</dbReference>
<dbReference type="InterPro" id="IPR003661">
    <property type="entry name" value="HisK_dim/P_dom"/>
</dbReference>
<dbReference type="InterPro" id="IPR005467">
    <property type="entry name" value="His_kinase_dom"/>
</dbReference>
<dbReference type="Proteomes" id="UP000623269">
    <property type="component" value="Unassembled WGS sequence"/>
</dbReference>
<dbReference type="SUPFAM" id="SSF55874">
    <property type="entry name" value="ATPase domain of HSP90 chaperone/DNA topoisomerase II/histidine kinase"/>
    <property type="match status" value="1"/>
</dbReference>
<dbReference type="Pfam" id="PF00672">
    <property type="entry name" value="HAMP"/>
    <property type="match status" value="1"/>
</dbReference>
<evidence type="ECO:0000256" key="10">
    <source>
        <dbReference type="ARBA" id="ARBA00022840"/>
    </source>
</evidence>
<keyword evidence="18" id="KW-1185">Reference proteome</keyword>